<dbReference type="EMBL" id="JBHSWH010000001">
    <property type="protein sequence ID" value="MFC6706676.1"/>
    <property type="molecule type" value="Genomic_DNA"/>
</dbReference>
<reference evidence="2" key="1">
    <citation type="journal article" date="2019" name="Int. J. Syst. Evol. Microbiol.">
        <title>The Global Catalogue of Microorganisms (GCM) 10K type strain sequencing project: providing services to taxonomists for standard genome sequencing and annotation.</title>
        <authorList>
            <consortium name="The Broad Institute Genomics Platform"/>
            <consortium name="The Broad Institute Genome Sequencing Center for Infectious Disease"/>
            <person name="Wu L."/>
            <person name="Ma J."/>
        </authorList>
    </citation>
    <scope>NUCLEOTIDE SEQUENCE [LARGE SCALE GENOMIC DNA]</scope>
    <source>
        <strain evidence="2">CCUG 58127</strain>
    </source>
</reference>
<protein>
    <recommendedName>
        <fullName evidence="3">PH domain-containing protein</fullName>
    </recommendedName>
</protein>
<dbReference type="RefSeq" id="WP_382403370.1">
    <property type="nucleotide sequence ID" value="NZ_JBHSWH010000001.1"/>
</dbReference>
<gene>
    <name evidence="1" type="ORF">ACFQDH_15775</name>
</gene>
<name>A0ABW2AK12_9MICO</name>
<dbReference type="Proteomes" id="UP001596298">
    <property type="component" value="Unassembled WGS sequence"/>
</dbReference>
<evidence type="ECO:0000313" key="1">
    <source>
        <dbReference type="EMBL" id="MFC6706676.1"/>
    </source>
</evidence>
<sequence length="520" mass="56449">MSEKQPLLVEVNAGEFAVFGGIDLDGVTIERAPLLPRDTRKSFEDTVSAALAAGNVGARAAAALGSFEGLVRLSPATVEAISAGATPMSNGMFNLGSLTNGNGQIVQTIQWTPAGATTLSAAAATIAPALALLGIQLQLVNIIRLVEEGKRLTDALLVELRSDSWATVRAQHEGMLAMVAEAQAIGAVNDNIWQNVQGNEFVLRDAREGFRRKVDEHLLKLDRASTPTERREVLDHHGDAIVADVQGLLQAQAAWFTYQAIRAGNIRFNSDRDSTAQEHLITVVANARLQHAQDLRDATGLIDALVRRSSAMVEAEDSASIPFGRKRRAAKQVAYAGKALAQQLATLHDAWGLIDPPLPSPKITARQDGDDVERSLRIIRWHLHPAEQLLAITVAQDQSSSRDAWAWKLQNDWLVLAVTNERVVVAKQKMFYARGEIVDDIPLSDLRYVRYEPGSGKPNRSEARMDITTAKGDLKLKFADWAAEGRSRKELDSLALLLQSQMTLPATEVPGIPDAITASE</sequence>
<organism evidence="1 2">
    <name type="scientific">Flexivirga alba</name>
    <dbReference type="NCBI Taxonomy" id="702742"/>
    <lineage>
        <taxon>Bacteria</taxon>
        <taxon>Bacillati</taxon>
        <taxon>Actinomycetota</taxon>
        <taxon>Actinomycetes</taxon>
        <taxon>Micrococcales</taxon>
        <taxon>Dermacoccaceae</taxon>
        <taxon>Flexivirga</taxon>
    </lineage>
</organism>
<keyword evidence="2" id="KW-1185">Reference proteome</keyword>
<evidence type="ECO:0008006" key="3">
    <source>
        <dbReference type="Google" id="ProtNLM"/>
    </source>
</evidence>
<comment type="caution">
    <text evidence="1">The sequence shown here is derived from an EMBL/GenBank/DDBJ whole genome shotgun (WGS) entry which is preliminary data.</text>
</comment>
<proteinExistence type="predicted"/>
<evidence type="ECO:0000313" key="2">
    <source>
        <dbReference type="Proteomes" id="UP001596298"/>
    </source>
</evidence>
<accession>A0ABW2AK12</accession>